<dbReference type="PANTHER" id="PTHR38115">
    <property type="entry name" value="LIPOCALIN-LIKE DOMAIN-CONTAINING PROTEIN"/>
    <property type="match status" value="1"/>
</dbReference>
<keyword evidence="2" id="KW-1185">Reference proteome</keyword>
<accession>A0A3N2PM19</accession>
<proteinExistence type="predicted"/>
<organism evidence="1 2">
    <name type="scientific">Sodiomyces alkalinus (strain CBS 110278 / VKM F-3762 / F11)</name>
    <name type="common">Alkaliphilic filamentous fungus</name>
    <dbReference type="NCBI Taxonomy" id="1314773"/>
    <lineage>
        <taxon>Eukaryota</taxon>
        <taxon>Fungi</taxon>
        <taxon>Dikarya</taxon>
        <taxon>Ascomycota</taxon>
        <taxon>Pezizomycotina</taxon>
        <taxon>Sordariomycetes</taxon>
        <taxon>Hypocreomycetidae</taxon>
        <taxon>Glomerellales</taxon>
        <taxon>Plectosphaerellaceae</taxon>
        <taxon>Sodiomyces</taxon>
    </lineage>
</organism>
<evidence type="ECO:0000313" key="2">
    <source>
        <dbReference type="Proteomes" id="UP000272025"/>
    </source>
</evidence>
<evidence type="ECO:0008006" key="3">
    <source>
        <dbReference type="Google" id="ProtNLM"/>
    </source>
</evidence>
<sequence length="199" mass="22120">MAAPPNKTIGDLSGKWVMNSTLSDSPEPALALQGVSWMVRKAIGLATLTLNVKQYEGPANPPSTSTEPAVHIDISQTSTGGVKGTTEARCVDTEWRDHSDWLFGNCRAYSAWRSLDEIEDAFLKKGWLVGEAEAKAPGGKTFLLSHVENVDYGWTATQIWGFQDVNGERRYARNIIVAKEDKKVEFRLVYDWLGEEQEE</sequence>
<dbReference type="Proteomes" id="UP000272025">
    <property type="component" value="Unassembled WGS sequence"/>
</dbReference>
<gene>
    <name evidence="1" type="ORF">SODALDRAFT_328794</name>
</gene>
<protein>
    <recommendedName>
        <fullName evidence="3">LCCL domain-containing protein</fullName>
    </recommendedName>
</protein>
<dbReference type="GeneID" id="39579253"/>
<name>A0A3N2PM19_SODAK</name>
<dbReference type="EMBL" id="ML119061">
    <property type="protein sequence ID" value="ROT35454.1"/>
    <property type="molecule type" value="Genomic_DNA"/>
</dbReference>
<dbReference type="OrthoDB" id="425354at2759"/>
<dbReference type="RefSeq" id="XP_028463260.1">
    <property type="nucleotide sequence ID" value="XM_028610775.1"/>
</dbReference>
<dbReference type="InterPro" id="IPR053037">
    <property type="entry name" value="Pericyclase_pydY-like"/>
</dbReference>
<dbReference type="PANTHER" id="PTHR38115:SF1">
    <property type="entry name" value="LIPOCALIN-LIKE DOMAIN-CONTAINING PROTEIN"/>
    <property type="match status" value="1"/>
</dbReference>
<reference evidence="1 2" key="1">
    <citation type="journal article" date="2018" name="Mol. Ecol.">
        <title>The obligate alkalophilic soda-lake fungus Sodiomyces alkalinus has shifted to a protein diet.</title>
        <authorList>
            <person name="Grum-Grzhimaylo A.A."/>
            <person name="Falkoski D.L."/>
            <person name="van den Heuvel J."/>
            <person name="Valero-Jimenez C.A."/>
            <person name="Min B."/>
            <person name="Choi I.G."/>
            <person name="Lipzen A."/>
            <person name="Daum C.G."/>
            <person name="Aanen D.K."/>
            <person name="Tsang A."/>
            <person name="Henrissat B."/>
            <person name="Bilanenko E.N."/>
            <person name="de Vries R.P."/>
            <person name="van Kan J.A.L."/>
            <person name="Grigoriev I.V."/>
            <person name="Debets A.J.M."/>
        </authorList>
    </citation>
    <scope>NUCLEOTIDE SEQUENCE [LARGE SCALE GENOMIC DNA]</scope>
    <source>
        <strain evidence="1 2">F11</strain>
    </source>
</reference>
<evidence type="ECO:0000313" key="1">
    <source>
        <dbReference type="EMBL" id="ROT35454.1"/>
    </source>
</evidence>
<dbReference type="AlphaFoldDB" id="A0A3N2PM19"/>